<evidence type="ECO:0008006" key="2">
    <source>
        <dbReference type="Google" id="ProtNLM"/>
    </source>
</evidence>
<accession>A0A381S500</accession>
<dbReference type="SUPFAM" id="SSF57938">
    <property type="entry name" value="DnaJ/Hsp40 cysteine-rich domain"/>
    <property type="match status" value="1"/>
</dbReference>
<dbReference type="Gene3D" id="2.60.260.20">
    <property type="entry name" value="Urease metallochaperone UreE, N-terminal domain"/>
    <property type="match status" value="1"/>
</dbReference>
<organism evidence="1">
    <name type="scientific">marine metagenome</name>
    <dbReference type="NCBI Taxonomy" id="408172"/>
    <lineage>
        <taxon>unclassified sequences</taxon>
        <taxon>metagenomes</taxon>
        <taxon>ecological metagenomes</taxon>
    </lineage>
</organism>
<gene>
    <name evidence="1" type="ORF">METZ01_LOCUS51252</name>
</gene>
<dbReference type="EMBL" id="UINC01002601">
    <property type="protein sequence ID" value="SUZ98398.1"/>
    <property type="molecule type" value="Genomic_DNA"/>
</dbReference>
<evidence type="ECO:0000313" key="1">
    <source>
        <dbReference type="EMBL" id="SUZ98398.1"/>
    </source>
</evidence>
<dbReference type="AlphaFoldDB" id="A0A381S500"/>
<reference evidence="1" key="1">
    <citation type="submission" date="2018-05" db="EMBL/GenBank/DDBJ databases">
        <authorList>
            <person name="Lanie J.A."/>
            <person name="Ng W.-L."/>
            <person name="Kazmierczak K.M."/>
            <person name="Andrzejewski T.M."/>
            <person name="Davidsen T.M."/>
            <person name="Wayne K.J."/>
            <person name="Tettelin H."/>
            <person name="Glass J.I."/>
            <person name="Rusch D."/>
            <person name="Podicherti R."/>
            <person name="Tsui H.-C.T."/>
            <person name="Winkler M.E."/>
        </authorList>
    </citation>
    <scope>NUCLEOTIDE SEQUENCE</scope>
</reference>
<sequence length="191" mass="20962">VVGVPRGALPDDLRRVHREVVRQRRVRASQRERMTPRACEIVRAYEAGDEWAAVRSTPGSILDFPQRTVSQQQDVAIDFPSVTRVVDRIGRGLMATKNPCITQVRLSWREACEGVHVSLKVPVRSTCLVCGGRGAVWSDDCSKCGGVGTESKSHVVHLSIPPGVRPDACFCFAVNPPCAPRTNVEVHVTIQ</sequence>
<proteinExistence type="predicted"/>
<name>A0A381S500_9ZZZZ</name>
<dbReference type="Gene3D" id="2.10.230.10">
    <property type="entry name" value="Heat shock protein DnaJ, cysteine-rich domain"/>
    <property type="match status" value="1"/>
</dbReference>
<protein>
    <recommendedName>
        <fullName evidence="2">Chaperone DnaJ C-terminal domain-containing protein</fullName>
    </recommendedName>
</protein>
<feature type="non-terminal residue" evidence="1">
    <location>
        <position position="1"/>
    </location>
</feature>
<dbReference type="InterPro" id="IPR036410">
    <property type="entry name" value="HSP_DnaJ_Cys-rich_dom_sf"/>
</dbReference>